<evidence type="ECO:0000313" key="2">
    <source>
        <dbReference type="Proteomes" id="UP001314170"/>
    </source>
</evidence>
<keyword evidence="2" id="KW-1185">Reference proteome</keyword>
<dbReference type="AlphaFoldDB" id="A0AAV1RLP0"/>
<accession>A0AAV1RLP0</accession>
<dbReference type="EMBL" id="CAWUPB010000994">
    <property type="protein sequence ID" value="CAK7336482.1"/>
    <property type="molecule type" value="Genomic_DNA"/>
</dbReference>
<protein>
    <submittedName>
        <fullName evidence="1">Uncharacterized protein</fullName>
    </submittedName>
</protein>
<name>A0AAV1RLP0_9ROSI</name>
<proteinExistence type="predicted"/>
<sequence length="201" mass="22195">MPKPSALTYSGSNYPQVLIRGPFSCCAVEEMAFWATPSLSQWILIPRFPIGGDGGNGTITCLKFDTASADGLLKFEVTSPMPELQSFPGVGLLSKTTRGFNISPLFKNQRSAALLSSRPFQKKAALIPFLSVYLQLSFIETKVLAEKGEDWPKISHGVSLEEWDKLLQFGLLMKFIAEFESAQALLLPETLTCYYEEQVTA</sequence>
<evidence type="ECO:0000313" key="1">
    <source>
        <dbReference type="EMBL" id="CAK7336482.1"/>
    </source>
</evidence>
<comment type="caution">
    <text evidence="1">The sequence shown here is derived from an EMBL/GenBank/DDBJ whole genome shotgun (WGS) entry which is preliminary data.</text>
</comment>
<organism evidence="1 2">
    <name type="scientific">Dovyalis caffra</name>
    <dbReference type="NCBI Taxonomy" id="77055"/>
    <lineage>
        <taxon>Eukaryota</taxon>
        <taxon>Viridiplantae</taxon>
        <taxon>Streptophyta</taxon>
        <taxon>Embryophyta</taxon>
        <taxon>Tracheophyta</taxon>
        <taxon>Spermatophyta</taxon>
        <taxon>Magnoliopsida</taxon>
        <taxon>eudicotyledons</taxon>
        <taxon>Gunneridae</taxon>
        <taxon>Pentapetalae</taxon>
        <taxon>rosids</taxon>
        <taxon>fabids</taxon>
        <taxon>Malpighiales</taxon>
        <taxon>Salicaceae</taxon>
        <taxon>Flacourtieae</taxon>
        <taxon>Dovyalis</taxon>
    </lineage>
</organism>
<reference evidence="1 2" key="1">
    <citation type="submission" date="2024-01" db="EMBL/GenBank/DDBJ databases">
        <authorList>
            <person name="Waweru B."/>
        </authorList>
    </citation>
    <scope>NUCLEOTIDE SEQUENCE [LARGE SCALE GENOMIC DNA]</scope>
</reference>
<dbReference type="Proteomes" id="UP001314170">
    <property type="component" value="Unassembled WGS sequence"/>
</dbReference>
<gene>
    <name evidence="1" type="ORF">DCAF_LOCUS11490</name>
</gene>